<dbReference type="InterPro" id="IPR041895">
    <property type="entry name" value="ArdA_dom1"/>
</dbReference>
<dbReference type="Pfam" id="PF07275">
    <property type="entry name" value="ArdA"/>
    <property type="match status" value="1"/>
</dbReference>
<dbReference type="RefSeq" id="WP_368004834.1">
    <property type="nucleotide sequence ID" value="NZ_JAMXFF010000002.1"/>
</dbReference>
<proteinExistence type="predicted"/>
<accession>A0ABT2MK53</accession>
<organism evidence="1 2">
    <name type="scientific">Laspinema palackyanum D2a</name>
    <dbReference type="NCBI Taxonomy" id="2953684"/>
    <lineage>
        <taxon>Bacteria</taxon>
        <taxon>Bacillati</taxon>
        <taxon>Cyanobacteriota</taxon>
        <taxon>Cyanophyceae</taxon>
        <taxon>Oscillatoriophycideae</taxon>
        <taxon>Oscillatoriales</taxon>
        <taxon>Laspinemataceae</taxon>
        <taxon>Laspinema</taxon>
        <taxon>Laspinema palackyanum</taxon>
    </lineage>
</organism>
<protein>
    <submittedName>
        <fullName evidence="1">Antirestriction protein ArdA</fullName>
    </submittedName>
</protein>
<name>A0ABT2MK53_9CYAN</name>
<keyword evidence="2" id="KW-1185">Reference proteome</keyword>
<dbReference type="InterPro" id="IPR009899">
    <property type="entry name" value="ArdA"/>
</dbReference>
<evidence type="ECO:0000313" key="1">
    <source>
        <dbReference type="EMBL" id="MCT7965114.1"/>
    </source>
</evidence>
<comment type="caution">
    <text evidence="1">The sequence shown here is derived from an EMBL/GenBank/DDBJ whole genome shotgun (WGS) entry which is preliminary data.</text>
</comment>
<dbReference type="Proteomes" id="UP001525890">
    <property type="component" value="Unassembled WGS sequence"/>
</dbReference>
<gene>
    <name evidence="1" type="ORF">NG799_02045</name>
</gene>
<evidence type="ECO:0000313" key="2">
    <source>
        <dbReference type="Proteomes" id="UP001525890"/>
    </source>
</evidence>
<dbReference type="EMBL" id="JAMXFF010000002">
    <property type="protein sequence ID" value="MCT7965114.1"/>
    <property type="molecule type" value="Genomic_DNA"/>
</dbReference>
<sequence>MKNNKGLMFPETRTASEVAYALQSKTDGNAVILKTKDSRAINLAVALAGAEENCRIGERCRVSEPPLSTPMIYVACLAAYNAGILHGWWIDANQDPEDIQADIQEMLDDSPIEKAEEWAIHDFDNFGFIRISEHESLETVARWGQLLGEHPNEEQAISYYIQYCREKEVEPNHEHFQESYIGFWDDLKDFAQSDYIAEVYDYPGFEKREEFWSKYVDWEYLGRELDLGGGFYIDETPNGIYVFHN</sequence>
<reference evidence="1 2" key="1">
    <citation type="journal article" date="2022" name="Front. Microbiol.">
        <title>High genomic differentiation and limited gene flow indicate recent cryptic speciation within the genus Laspinema (cyanobacteria).</title>
        <authorList>
            <person name="Stanojkovic A."/>
            <person name="Skoupy S."/>
            <person name="Skaloud P."/>
            <person name="Dvorak P."/>
        </authorList>
    </citation>
    <scope>NUCLEOTIDE SEQUENCE [LARGE SCALE GENOMIC DNA]</scope>
    <source>
        <strain evidence="1 2">D2a</strain>
    </source>
</reference>
<dbReference type="Gene3D" id="3.10.20.480">
    <property type="entry name" value="Antirestriction protein ArdA, domain 1"/>
    <property type="match status" value="1"/>
</dbReference>